<dbReference type="Proteomes" id="UP001184230">
    <property type="component" value="Unassembled WGS sequence"/>
</dbReference>
<keyword evidence="3" id="KW-1185">Reference proteome</keyword>
<dbReference type="RefSeq" id="WP_309906916.1">
    <property type="nucleotide sequence ID" value="NZ_JAVDRF010000016.1"/>
</dbReference>
<dbReference type="InterPro" id="IPR001853">
    <property type="entry name" value="DSBA-like_thioredoxin_dom"/>
</dbReference>
<dbReference type="InterPro" id="IPR036249">
    <property type="entry name" value="Thioredoxin-like_sf"/>
</dbReference>
<dbReference type="GO" id="GO:0016853">
    <property type="term" value="F:isomerase activity"/>
    <property type="evidence" value="ECO:0007669"/>
    <property type="project" value="UniProtKB-KW"/>
</dbReference>
<sequence>MPSHIRIDFVSDISCPWCAVGLGALEAALKRVGPDITAELHFQPFELNPHMPPEGQDAYEHLHEKYGSTREQQAQNREAIRARGAAVGFEFRKEGRSRIYNTFDAHRLLHWAALEDAAKQVKLKKALLKACHTDGENPSDPEVLVRLAAESGLDPQRARAILASDEYAAETRERERLYTDAGIHSVPAIIIDNQHLISGGQPVEVFERALRQIAGAAPASTALA</sequence>
<dbReference type="SUPFAM" id="SSF52833">
    <property type="entry name" value="Thioredoxin-like"/>
    <property type="match status" value="1"/>
</dbReference>
<dbReference type="Pfam" id="PF01323">
    <property type="entry name" value="DSBA"/>
    <property type="match status" value="1"/>
</dbReference>
<evidence type="ECO:0000313" key="2">
    <source>
        <dbReference type="EMBL" id="MDR6539323.1"/>
    </source>
</evidence>
<reference evidence="2 3" key="1">
    <citation type="submission" date="2023-07" db="EMBL/GenBank/DDBJ databases">
        <title>Sorghum-associated microbial communities from plants grown in Nebraska, USA.</title>
        <authorList>
            <person name="Schachtman D."/>
        </authorList>
    </citation>
    <scope>NUCLEOTIDE SEQUENCE [LARGE SCALE GENOMIC DNA]</scope>
    <source>
        <strain evidence="2 3">DS1781</strain>
    </source>
</reference>
<feature type="domain" description="DSBA-like thioredoxin" evidence="1">
    <location>
        <begin position="7"/>
        <end position="210"/>
    </location>
</feature>
<dbReference type="EMBL" id="JAVDRF010000016">
    <property type="protein sequence ID" value="MDR6539323.1"/>
    <property type="molecule type" value="Genomic_DNA"/>
</dbReference>
<accession>A0ABU1NLU8</accession>
<organism evidence="2 3">
    <name type="scientific">Variovorax soli</name>
    <dbReference type="NCBI Taxonomy" id="376815"/>
    <lineage>
        <taxon>Bacteria</taxon>
        <taxon>Pseudomonadati</taxon>
        <taxon>Pseudomonadota</taxon>
        <taxon>Betaproteobacteria</taxon>
        <taxon>Burkholderiales</taxon>
        <taxon>Comamonadaceae</taxon>
        <taxon>Variovorax</taxon>
    </lineage>
</organism>
<comment type="caution">
    <text evidence="2">The sequence shown here is derived from an EMBL/GenBank/DDBJ whole genome shotgun (WGS) entry which is preliminary data.</text>
</comment>
<dbReference type="CDD" id="cd03024">
    <property type="entry name" value="DsbA_FrnE"/>
    <property type="match status" value="1"/>
</dbReference>
<dbReference type="Gene3D" id="3.40.30.10">
    <property type="entry name" value="Glutaredoxin"/>
    <property type="match status" value="1"/>
</dbReference>
<dbReference type="PANTHER" id="PTHR13887:SF41">
    <property type="entry name" value="THIOREDOXIN SUPERFAMILY PROTEIN"/>
    <property type="match status" value="1"/>
</dbReference>
<name>A0ABU1NLU8_9BURK</name>
<evidence type="ECO:0000259" key="1">
    <source>
        <dbReference type="Pfam" id="PF01323"/>
    </source>
</evidence>
<keyword evidence="2" id="KW-0413">Isomerase</keyword>
<evidence type="ECO:0000313" key="3">
    <source>
        <dbReference type="Proteomes" id="UP001184230"/>
    </source>
</evidence>
<dbReference type="PANTHER" id="PTHR13887">
    <property type="entry name" value="GLUTATHIONE S-TRANSFERASE KAPPA"/>
    <property type="match status" value="1"/>
</dbReference>
<proteinExistence type="predicted"/>
<protein>
    <submittedName>
        <fullName evidence="2">DsbA family dithiol-disulfide isomerase</fullName>
    </submittedName>
</protein>
<gene>
    <name evidence="2" type="ORF">J2739_005119</name>
</gene>